<dbReference type="AlphaFoldDB" id="A0A1Y2D4N9"/>
<dbReference type="InParanoid" id="A0A1Y2D4N9"/>
<evidence type="ECO:0000313" key="2">
    <source>
        <dbReference type="Proteomes" id="UP000193467"/>
    </source>
</evidence>
<dbReference type="Proteomes" id="UP000193467">
    <property type="component" value="Unassembled WGS sequence"/>
</dbReference>
<organism evidence="1 2">
    <name type="scientific">Leucosporidium creatinivorum</name>
    <dbReference type="NCBI Taxonomy" id="106004"/>
    <lineage>
        <taxon>Eukaryota</taxon>
        <taxon>Fungi</taxon>
        <taxon>Dikarya</taxon>
        <taxon>Basidiomycota</taxon>
        <taxon>Pucciniomycotina</taxon>
        <taxon>Microbotryomycetes</taxon>
        <taxon>Leucosporidiales</taxon>
        <taxon>Leucosporidium</taxon>
    </lineage>
</organism>
<proteinExistence type="predicted"/>
<protein>
    <submittedName>
        <fullName evidence="1">Uncharacterized protein</fullName>
    </submittedName>
</protein>
<sequence length="75" mass="8345">MMLALSVLPSLRATQSMRADSSSLSSLDLFYTGPPTHFTRLSEIMTEIESDAISPEAFLEDAELHIRCDFSSHHC</sequence>
<accession>A0A1Y2D4N9</accession>
<gene>
    <name evidence="1" type="ORF">BCR35DRAFT_310413</name>
</gene>
<comment type="caution">
    <text evidence="1">The sequence shown here is derived from an EMBL/GenBank/DDBJ whole genome shotgun (WGS) entry which is preliminary data.</text>
</comment>
<name>A0A1Y2D4N9_9BASI</name>
<reference evidence="1 2" key="1">
    <citation type="submission" date="2016-07" db="EMBL/GenBank/DDBJ databases">
        <title>Pervasive Adenine N6-methylation of Active Genes in Fungi.</title>
        <authorList>
            <consortium name="DOE Joint Genome Institute"/>
            <person name="Mondo S.J."/>
            <person name="Dannebaum R.O."/>
            <person name="Kuo R.C."/>
            <person name="Labutti K."/>
            <person name="Haridas S."/>
            <person name="Kuo A."/>
            <person name="Salamov A."/>
            <person name="Ahrendt S.R."/>
            <person name="Lipzen A."/>
            <person name="Sullivan W."/>
            <person name="Andreopoulos W.B."/>
            <person name="Clum A."/>
            <person name="Lindquist E."/>
            <person name="Daum C."/>
            <person name="Ramamoorthy G.K."/>
            <person name="Gryganskyi A."/>
            <person name="Culley D."/>
            <person name="Magnuson J.K."/>
            <person name="James T.Y."/>
            <person name="O'Malley M.A."/>
            <person name="Stajich J.E."/>
            <person name="Spatafora J.W."/>
            <person name="Visel A."/>
            <person name="Grigoriev I.V."/>
        </authorList>
    </citation>
    <scope>NUCLEOTIDE SEQUENCE [LARGE SCALE GENOMIC DNA]</scope>
    <source>
        <strain evidence="1 2">62-1032</strain>
    </source>
</reference>
<keyword evidence="2" id="KW-1185">Reference proteome</keyword>
<evidence type="ECO:0000313" key="1">
    <source>
        <dbReference type="EMBL" id="ORY54279.1"/>
    </source>
</evidence>
<dbReference type="EMBL" id="MCGR01000099">
    <property type="protein sequence ID" value="ORY54279.1"/>
    <property type="molecule type" value="Genomic_DNA"/>
</dbReference>